<gene>
    <name evidence="13" type="primary">polC</name>
    <name evidence="16" type="ORF">B0H94_101136</name>
</gene>
<comment type="caution">
    <text evidence="16">The sequence shown here is derived from an EMBL/GenBank/DDBJ whole genome shotgun (WGS) entry which is preliminary data.</text>
</comment>
<dbReference type="NCBIfam" id="NF001688">
    <property type="entry name" value="PRK00448.1"/>
    <property type="match status" value="1"/>
</dbReference>
<dbReference type="CDD" id="cd04484">
    <property type="entry name" value="polC_OBF"/>
    <property type="match status" value="1"/>
</dbReference>
<dbReference type="Pfam" id="PF02811">
    <property type="entry name" value="PHP"/>
    <property type="match status" value="1"/>
</dbReference>
<evidence type="ECO:0000256" key="13">
    <source>
        <dbReference type="HAMAP-Rule" id="MF_00356"/>
    </source>
</evidence>
<proteinExistence type="inferred from homology"/>
<evidence type="ECO:0000256" key="3">
    <source>
        <dbReference type="ARBA" id="ARBA00022490"/>
    </source>
</evidence>
<comment type="subcellular location">
    <subcellularLocation>
        <location evidence="2 13">Cytoplasm</location>
    </subcellularLocation>
</comment>
<dbReference type="Gene3D" id="2.40.50.140">
    <property type="entry name" value="Nucleic acid-binding proteins"/>
    <property type="match status" value="1"/>
</dbReference>
<dbReference type="InterPro" id="IPR004013">
    <property type="entry name" value="PHP_dom"/>
</dbReference>
<dbReference type="EMBL" id="PYAV01000001">
    <property type="protein sequence ID" value="PSL51226.1"/>
    <property type="molecule type" value="Genomic_DNA"/>
</dbReference>
<keyword evidence="6 13" id="KW-0235">DNA replication</keyword>
<dbReference type="InterPro" id="IPR044923">
    <property type="entry name" value="PolC_middle_finger_sf"/>
</dbReference>
<dbReference type="InterPro" id="IPR013520">
    <property type="entry name" value="Ribonucl_H"/>
</dbReference>
<dbReference type="InterPro" id="IPR011708">
    <property type="entry name" value="DNA_pol3_alpha_NTPase_dom"/>
</dbReference>
<evidence type="ECO:0000256" key="10">
    <source>
        <dbReference type="ARBA" id="ARBA00022932"/>
    </source>
</evidence>
<evidence type="ECO:0000313" key="16">
    <source>
        <dbReference type="EMBL" id="PSL51226.1"/>
    </source>
</evidence>
<dbReference type="SMART" id="SM00479">
    <property type="entry name" value="EXOIII"/>
    <property type="match status" value="1"/>
</dbReference>
<dbReference type="GO" id="GO:0005737">
    <property type="term" value="C:cytoplasm"/>
    <property type="evidence" value="ECO:0007669"/>
    <property type="project" value="UniProtKB-SubCell"/>
</dbReference>
<evidence type="ECO:0000256" key="1">
    <source>
        <dbReference type="ARBA" id="ARBA00003452"/>
    </source>
</evidence>
<feature type="domain" description="Exonuclease" evidence="14">
    <location>
        <begin position="418"/>
        <end position="584"/>
    </location>
</feature>
<evidence type="ECO:0000256" key="9">
    <source>
        <dbReference type="ARBA" id="ARBA00022839"/>
    </source>
</evidence>
<name>A0A2P8HYB5_9BACI</name>
<dbReference type="GO" id="GO:0003887">
    <property type="term" value="F:DNA-directed DNA polymerase activity"/>
    <property type="evidence" value="ECO:0007669"/>
    <property type="project" value="UniProtKB-UniRule"/>
</dbReference>
<dbReference type="Gene3D" id="1.10.150.870">
    <property type="match status" value="1"/>
</dbReference>
<dbReference type="InterPro" id="IPR003141">
    <property type="entry name" value="Pol/His_phosphatase_N"/>
</dbReference>
<dbReference type="Pfam" id="PF11490">
    <property type="entry name" value="DNA_pol3_a_NII"/>
    <property type="match status" value="1"/>
</dbReference>
<keyword evidence="8 13" id="KW-0378">Hydrolase</keyword>
<dbReference type="InterPro" id="IPR006308">
    <property type="entry name" value="Pol_III_a_PolC-type_gram_pos"/>
</dbReference>
<keyword evidence="7 13" id="KW-0540">Nuclease</keyword>
<comment type="function">
    <text evidence="11">DNA polymerase III is a complex, multichain enzyme responsible for most of the replicative synthesis in bacteria. This DNA polymerase also exhibits 3' to 5' exonuclease activity. The alpha chain is the DNA polymerase.</text>
</comment>
<dbReference type="Gene3D" id="6.10.140.1510">
    <property type="match status" value="1"/>
</dbReference>
<evidence type="ECO:0000256" key="5">
    <source>
        <dbReference type="ARBA" id="ARBA00022695"/>
    </source>
</evidence>
<dbReference type="GO" id="GO:0008408">
    <property type="term" value="F:3'-5' exonuclease activity"/>
    <property type="evidence" value="ECO:0007669"/>
    <property type="project" value="UniProtKB-UniRule"/>
</dbReference>
<dbReference type="HAMAP" id="MF_00356">
    <property type="entry name" value="DNApol_PolC"/>
    <property type="match status" value="1"/>
</dbReference>
<dbReference type="InterPro" id="IPR040982">
    <property type="entry name" value="DNA_pol3_finger"/>
</dbReference>
<keyword evidence="17" id="KW-1185">Reference proteome</keyword>
<dbReference type="CDD" id="cd07435">
    <property type="entry name" value="PHP_PolIIIA_POLC"/>
    <property type="match status" value="1"/>
</dbReference>
<evidence type="ECO:0000259" key="14">
    <source>
        <dbReference type="SMART" id="SM00479"/>
    </source>
</evidence>
<evidence type="ECO:0000259" key="15">
    <source>
        <dbReference type="SMART" id="SM00481"/>
    </source>
</evidence>
<evidence type="ECO:0000256" key="4">
    <source>
        <dbReference type="ARBA" id="ARBA00022679"/>
    </source>
</evidence>
<dbReference type="InterPro" id="IPR012340">
    <property type="entry name" value="NA-bd_OB-fold"/>
</dbReference>
<dbReference type="RefSeq" id="WP_106587307.1">
    <property type="nucleotide sequence ID" value="NZ_PYAV01000001.1"/>
</dbReference>
<dbReference type="Pfam" id="PF07733">
    <property type="entry name" value="DNA_pol3_alpha"/>
    <property type="match status" value="1"/>
</dbReference>
<dbReference type="Pfam" id="PF14480">
    <property type="entry name" value="DNA_pol3_a_NI"/>
    <property type="match status" value="1"/>
</dbReference>
<feature type="domain" description="Polymerase/histidinol phosphatase N-terminal" evidence="15">
    <location>
        <begin position="333"/>
        <end position="400"/>
    </location>
</feature>
<dbReference type="GO" id="GO:0003677">
    <property type="term" value="F:DNA binding"/>
    <property type="evidence" value="ECO:0007669"/>
    <property type="project" value="UniProtKB-UniRule"/>
</dbReference>
<evidence type="ECO:0000256" key="7">
    <source>
        <dbReference type="ARBA" id="ARBA00022722"/>
    </source>
</evidence>
<dbReference type="SUPFAM" id="SSF53098">
    <property type="entry name" value="Ribonuclease H-like"/>
    <property type="match status" value="1"/>
</dbReference>
<evidence type="ECO:0000256" key="2">
    <source>
        <dbReference type="ARBA" id="ARBA00004496"/>
    </source>
</evidence>
<dbReference type="Gene3D" id="1.10.150.700">
    <property type="entry name" value="PolC, middle finger domain"/>
    <property type="match status" value="1"/>
</dbReference>
<dbReference type="InterPro" id="IPR029460">
    <property type="entry name" value="DNAPol_HHH"/>
</dbReference>
<evidence type="ECO:0000313" key="17">
    <source>
        <dbReference type="Proteomes" id="UP000242310"/>
    </source>
</evidence>
<keyword evidence="9 13" id="KW-0269">Exonuclease</keyword>
<comment type="function">
    <text evidence="1 13">Required for replicative DNA synthesis. This DNA polymerase also exhibits 3' to 5' exonuclease activity.</text>
</comment>
<dbReference type="EC" id="2.7.7.7" evidence="13"/>
<dbReference type="InterPro" id="IPR004805">
    <property type="entry name" value="DnaE2/DnaE/PolC"/>
</dbReference>
<dbReference type="Pfam" id="PF01336">
    <property type="entry name" value="tRNA_anti-codon"/>
    <property type="match status" value="1"/>
</dbReference>
<dbReference type="InterPro" id="IPR004365">
    <property type="entry name" value="NA-bd_OB_tRNA"/>
</dbReference>
<dbReference type="CDD" id="cd06127">
    <property type="entry name" value="DEDDh"/>
    <property type="match status" value="1"/>
</dbReference>
<dbReference type="NCBIfam" id="TIGR01405">
    <property type="entry name" value="polC_Gram_pos"/>
    <property type="match status" value="1"/>
</dbReference>
<comment type="catalytic activity">
    <reaction evidence="12 13">
        <text>DNA(n) + a 2'-deoxyribonucleoside 5'-triphosphate = DNA(n+1) + diphosphate</text>
        <dbReference type="Rhea" id="RHEA:22508"/>
        <dbReference type="Rhea" id="RHEA-COMP:17339"/>
        <dbReference type="Rhea" id="RHEA-COMP:17340"/>
        <dbReference type="ChEBI" id="CHEBI:33019"/>
        <dbReference type="ChEBI" id="CHEBI:61560"/>
        <dbReference type="ChEBI" id="CHEBI:173112"/>
        <dbReference type="EC" id="2.7.7.7"/>
    </reaction>
</comment>
<dbReference type="Pfam" id="PF14579">
    <property type="entry name" value="HHH_6"/>
    <property type="match status" value="1"/>
</dbReference>
<evidence type="ECO:0000256" key="6">
    <source>
        <dbReference type="ARBA" id="ARBA00022705"/>
    </source>
</evidence>
<protein>
    <recommendedName>
        <fullName evidence="13">DNA polymerase III PolC-type</fullName>
        <shortName evidence="13">PolIII</shortName>
        <ecNumber evidence="13">2.7.7.7</ecNumber>
    </recommendedName>
</protein>
<dbReference type="OrthoDB" id="9804290at2"/>
<dbReference type="Gene3D" id="3.30.420.10">
    <property type="entry name" value="Ribonuclease H-like superfamily/Ribonuclease H"/>
    <property type="match status" value="1"/>
</dbReference>
<keyword evidence="10 13" id="KW-0239">DNA-directed DNA polymerase</keyword>
<dbReference type="GO" id="GO:0006261">
    <property type="term" value="P:DNA-templated DNA replication"/>
    <property type="evidence" value="ECO:0007669"/>
    <property type="project" value="UniProtKB-UniRule"/>
</dbReference>
<dbReference type="Gene3D" id="3.30.1900.20">
    <property type="match status" value="2"/>
</dbReference>
<dbReference type="Gene3D" id="3.20.20.140">
    <property type="entry name" value="Metal-dependent hydrolases"/>
    <property type="match status" value="2"/>
</dbReference>
<dbReference type="FunFam" id="3.30.420.10:FF:000045">
    <property type="entry name" value="3'-5' exonuclease DinG"/>
    <property type="match status" value="1"/>
</dbReference>
<dbReference type="Pfam" id="PF00929">
    <property type="entry name" value="RNase_T"/>
    <property type="match status" value="1"/>
</dbReference>
<evidence type="ECO:0000256" key="11">
    <source>
        <dbReference type="ARBA" id="ARBA00025611"/>
    </source>
</evidence>
<dbReference type="Pfam" id="PF17657">
    <property type="entry name" value="DNA_pol3_finger"/>
    <property type="match status" value="1"/>
</dbReference>
<dbReference type="InterPro" id="IPR028112">
    <property type="entry name" value="DNA_PolC-type_N_I"/>
</dbReference>
<sequence>MPGDTEIREERFQLLLDQIQLPEEPRKAYFSTGAIEKLTIHKQEKRWHFTLRLTTYVPAEVFQLLEGRMQETFREIAEVTLSVLYETPLDSTHIASYWPVITGRLQGLAPHARQRLNGTVPQAANGWITVHASNEAEAASLSRKLQEPLNEVLASLGFIKHQVQVTVQDENEEAREKFQEQIKQEDHSKMIEALMEKQKQQENDSQEAKNVPLEIGYPIKDEPLQLQEIVDEERRITAQGYVFEAETRELRSGRTLLTFKITDYTDSILVKMFSRDKEDVPQLEAVKKGMWLKVRGGIQNDTFVRDLVMIANDVQEIAPKNRVDEADDEQTRVELHLHSNMSQMDGIAGVGDYVKQAAEWGHPAVAVTDHGVAQAFPEAYNAAQKHGIKMLYGLEANLVDDGVPVAYNEADRSLKEDTFVVFDVETTGLSAVYDTIIELAAVKVKDGEIIDRFESFANPHEALSATIIELTGITDDMVKDAPEPKEVVRDFLHFSEGSILVAHNASFDMGFIHAACKAYELSEATHPVVDTLELGRLLYPKMKNHRLNTLCKAFDIELVSHHRAIYDAEATGYLLWKMVQDAEAAGMHTHVSLNSSMGEGDFHRVRPSHCTILAVTHEGLKNLYRLITMSHLHYFYRTPRIPRSELVKHRQGLLIGSGCEKGEVFEAMLQKSEEEAERAAEFYDFIEVQPPVVNQHLVEKEIARSEEALEEITLKLVQLGERLNKPVAATGNAHYVHPEDHIYRKVLIASQGGANPLNKQTLPPVHLRTTKEMLDAFHFLGEDQAKQVVVDTPRKIAEEAEDIQPIPDDLYTPNIEGADDEIRDMCYTKAKSIYGDPIPEIVEQRLERELTSIINNGFSVIYLISQKLVVKSLGDGYLVGSRGSVGSSFVATMMDITEVNPLPPHYVCPSCQHHEFFDDGSVASGYDLPDAACPSCEATMIADGHDIPFETFLGFKGDKVPDIDLNFSGEYQPIAHHYTKELFGEENVYRAGTIGTVAEKTAYGFVRGYQDDHELHLRGAEIDRLVSGCTGVKRTTGQHPGGIIVVPDDYDIHDFCPVQFPADDKTSEWKTTHFDFHSIHDNLLKLDILGHDDPTVIRMLQDLSGMDPKQIPVDDPEVMKIFEGPEVLGVTPDQILCKTGTYGIPEFGTRFVRQMLEETKPSTFSELVQISGLSHGADVWVGNAEELIRNGICELKDVIGCRDDIMVYLIYKGVEHSLAFKIMEYVRKGRGLADEWIEEMKNNGVPDWYIESCLKIKYMFPKAHAAAYVLMAVRIAYFKVHEPIMFYAAYFTVRADDFDLDTMQKGGTAIREKILDIQNKGFDASPKEKSLVTVLELALEMVERGYRFQSVDLYRSEANEFVVDGDTLIPPFNALDGVGTNAALNIVKARKDGEFLSKEDLQQRSKVTKTVLELLDTSGCLEGLPDSNQLSLF</sequence>
<evidence type="ECO:0000256" key="8">
    <source>
        <dbReference type="ARBA" id="ARBA00022801"/>
    </source>
</evidence>
<keyword evidence="3 13" id="KW-0963">Cytoplasm</keyword>
<dbReference type="PANTHER" id="PTHR32294">
    <property type="entry name" value="DNA POLYMERASE III SUBUNIT ALPHA"/>
    <property type="match status" value="1"/>
</dbReference>
<dbReference type="SUPFAM" id="SSF50249">
    <property type="entry name" value="Nucleic acid-binding proteins"/>
    <property type="match status" value="1"/>
</dbReference>
<dbReference type="Proteomes" id="UP000242310">
    <property type="component" value="Unassembled WGS sequence"/>
</dbReference>
<dbReference type="InterPro" id="IPR024754">
    <property type="entry name" value="DNA_PolC-like_N_II"/>
</dbReference>
<dbReference type="InterPro" id="IPR036397">
    <property type="entry name" value="RNaseH_sf"/>
</dbReference>
<keyword evidence="5 13" id="KW-0548">Nucleotidyltransferase</keyword>
<dbReference type="PANTHER" id="PTHR32294:SF5">
    <property type="entry name" value="DNA POLYMERASE III POLC-TYPE"/>
    <property type="match status" value="1"/>
</dbReference>
<reference evidence="16 17" key="1">
    <citation type="submission" date="2018-03" db="EMBL/GenBank/DDBJ databases">
        <title>Genomic Encyclopedia of Type Strains, Phase III (KMG-III): the genomes of soil and plant-associated and newly described type strains.</title>
        <authorList>
            <person name="Whitman W."/>
        </authorList>
    </citation>
    <scope>NUCLEOTIDE SEQUENCE [LARGE SCALE GENOMIC DNA]</scope>
    <source>
        <strain evidence="16 17">CGMCC 1.07653</strain>
    </source>
</reference>
<keyword evidence="4 13" id="KW-0808">Transferase</keyword>
<evidence type="ECO:0000256" key="12">
    <source>
        <dbReference type="ARBA" id="ARBA00049244"/>
    </source>
</evidence>
<dbReference type="NCBIfam" id="TIGR00573">
    <property type="entry name" value="dnaq"/>
    <property type="match status" value="1"/>
</dbReference>
<dbReference type="InterPro" id="IPR012337">
    <property type="entry name" value="RNaseH-like_sf"/>
</dbReference>
<accession>A0A2P8HYB5</accession>
<dbReference type="InterPro" id="IPR006054">
    <property type="entry name" value="DnaQ"/>
</dbReference>
<comment type="similarity">
    <text evidence="13">Belongs to the DNA polymerase type-C family. PolC subfamily.</text>
</comment>
<dbReference type="SMART" id="SM00481">
    <property type="entry name" value="POLIIIAc"/>
    <property type="match status" value="1"/>
</dbReference>
<organism evidence="16 17">
    <name type="scientific">Salsuginibacillus halophilus</name>
    <dbReference type="NCBI Taxonomy" id="517424"/>
    <lineage>
        <taxon>Bacteria</taxon>
        <taxon>Bacillati</taxon>
        <taxon>Bacillota</taxon>
        <taxon>Bacilli</taxon>
        <taxon>Bacillales</taxon>
        <taxon>Bacillaceae</taxon>
        <taxon>Salsuginibacillus</taxon>
    </lineage>
</organism>